<evidence type="ECO:0000256" key="2">
    <source>
        <dbReference type="ARBA" id="ARBA00012000"/>
    </source>
</evidence>
<dbReference type="InterPro" id="IPR051912">
    <property type="entry name" value="Alkylbase_DNA_Glycosylase/TA"/>
</dbReference>
<dbReference type="PANTHER" id="PTHR43003:SF5">
    <property type="entry name" value="DNA-3-METHYLADENINE GLYCOSYLASE"/>
    <property type="match status" value="1"/>
</dbReference>
<dbReference type="Proteomes" id="UP000321598">
    <property type="component" value="Unassembled WGS sequence"/>
</dbReference>
<keyword evidence="4" id="KW-0234">DNA repair</keyword>
<dbReference type="Gene3D" id="1.10.1670.40">
    <property type="match status" value="1"/>
</dbReference>
<dbReference type="EMBL" id="BKAV01000028">
    <property type="protein sequence ID" value="GEQ01168.1"/>
    <property type="molecule type" value="Genomic_DNA"/>
</dbReference>
<dbReference type="GO" id="GO:0005737">
    <property type="term" value="C:cytoplasm"/>
    <property type="evidence" value="ECO:0007669"/>
    <property type="project" value="TreeGrafter"/>
</dbReference>
<proteinExistence type="predicted"/>
<keyword evidence="7" id="KW-0326">Glycosidase</keyword>
<dbReference type="InterPro" id="IPR011257">
    <property type="entry name" value="DNA_glycosylase"/>
</dbReference>
<evidence type="ECO:0000256" key="1">
    <source>
        <dbReference type="ARBA" id="ARBA00000086"/>
    </source>
</evidence>
<dbReference type="STRING" id="1212545.SARL_00115"/>
<dbReference type="GO" id="GO:0006307">
    <property type="term" value="P:DNA alkylation repair"/>
    <property type="evidence" value="ECO:0007669"/>
    <property type="project" value="TreeGrafter"/>
</dbReference>
<evidence type="ECO:0000313" key="6">
    <source>
        <dbReference type="EMBL" id="GEQ01168.1"/>
    </source>
</evidence>
<evidence type="ECO:0000256" key="3">
    <source>
        <dbReference type="ARBA" id="ARBA00022763"/>
    </source>
</evidence>
<dbReference type="Pfam" id="PF00730">
    <property type="entry name" value="HhH-GPD"/>
    <property type="match status" value="1"/>
</dbReference>
<comment type="catalytic activity">
    <reaction evidence="1">
        <text>Hydrolysis of alkylated DNA, releasing 3-methyladenine, 3-methylguanine, 7-methylguanine and 7-methyladenine.</text>
        <dbReference type="EC" id="3.2.2.21"/>
    </reaction>
</comment>
<dbReference type="EC" id="3.2.2.21" evidence="2"/>
<evidence type="ECO:0000256" key="4">
    <source>
        <dbReference type="ARBA" id="ARBA00023204"/>
    </source>
</evidence>
<dbReference type="OrthoDB" id="9785929at2"/>
<protein>
    <recommendedName>
        <fullName evidence="2">DNA-3-methyladenine glycosylase II</fullName>
        <ecNumber evidence="2">3.2.2.21</ecNumber>
    </recommendedName>
</protein>
<sequence length="216" mass="24538">MTTSNMIELSHPCIKQLITQDAQLEKLIKHIGPITFPKRPSPLKSIIRSIIGQQITVKLAQTIFQRLTETVNDDWSIASLSKLSATKLQELGLSRAKTQCIIALLEHVQAGNIDFQKLPYLSNTAVTRNLTQVKGIGQWTAEIYLIFTLHRIDILPVKDVGLQRAAQWLYQPTNTTKAETLKQCNQRWTGCQTIGALYLWEAIRRGYLEYDHIDVL</sequence>
<dbReference type="EMBL" id="UGZE01000001">
    <property type="protein sequence ID" value="SUJ09835.1"/>
    <property type="molecule type" value="Genomic_DNA"/>
</dbReference>
<evidence type="ECO:0000259" key="5">
    <source>
        <dbReference type="SMART" id="SM00478"/>
    </source>
</evidence>
<reference evidence="6 9" key="2">
    <citation type="submission" date="2019-07" db="EMBL/GenBank/DDBJ databases">
        <title>Whole genome shotgun sequence of Staphylococcus arlettae NBRC 109765.</title>
        <authorList>
            <person name="Hosoyama A."/>
            <person name="Uohara A."/>
            <person name="Ohji S."/>
            <person name="Ichikawa N."/>
        </authorList>
    </citation>
    <scope>NUCLEOTIDE SEQUENCE [LARGE SCALE GENOMIC DNA]</scope>
    <source>
        <strain evidence="6 9">NBRC 109765</strain>
    </source>
</reference>
<reference evidence="7 8" key="1">
    <citation type="submission" date="2018-06" db="EMBL/GenBank/DDBJ databases">
        <authorList>
            <consortium name="Pathogen Informatics"/>
            <person name="Doyle S."/>
        </authorList>
    </citation>
    <scope>NUCLEOTIDE SEQUENCE [LARGE SCALE GENOMIC DNA]</scope>
    <source>
        <strain evidence="7 8">NCTC12413</strain>
    </source>
</reference>
<name>A0A380C030_9STAP</name>
<dbReference type="GO" id="GO:0032131">
    <property type="term" value="F:alkylated DNA binding"/>
    <property type="evidence" value="ECO:0007669"/>
    <property type="project" value="TreeGrafter"/>
</dbReference>
<dbReference type="SUPFAM" id="SSF48150">
    <property type="entry name" value="DNA-glycosylase"/>
    <property type="match status" value="1"/>
</dbReference>
<evidence type="ECO:0000313" key="9">
    <source>
        <dbReference type="Proteomes" id="UP000321598"/>
    </source>
</evidence>
<organism evidence="7 8">
    <name type="scientific">Staphylococcus arlettae</name>
    <dbReference type="NCBI Taxonomy" id="29378"/>
    <lineage>
        <taxon>Bacteria</taxon>
        <taxon>Bacillati</taxon>
        <taxon>Bacillota</taxon>
        <taxon>Bacilli</taxon>
        <taxon>Bacillales</taxon>
        <taxon>Staphylococcaceae</taxon>
        <taxon>Staphylococcus</taxon>
    </lineage>
</organism>
<evidence type="ECO:0000313" key="7">
    <source>
        <dbReference type="EMBL" id="SUJ09835.1"/>
    </source>
</evidence>
<dbReference type="AlphaFoldDB" id="A0A380C030"/>
<dbReference type="GO" id="GO:0043916">
    <property type="term" value="F:DNA-7-methylguanine glycosylase activity"/>
    <property type="evidence" value="ECO:0007669"/>
    <property type="project" value="TreeGrafter"/>
</dbReference>
<gene>
    <name evidence="7" type="primary">alkA</name>
    <name evidence="7" type="ORF">NCTC12413_00389</name>
    <name evidence="6" type="ORF">SAR03_22050</name>
</gene>
<dbReference type="GO" id="GO:0008725">
    <property type="term" value="F:DNA-3-methyladenine glycosylase activity"/>
    <property type="evidence" value="ECO:0007669"/>
    <property type="project" value="TreeGrafter"/>
</dbReference>
<evidence type="ECO:0000313" key="8">
    <source>
        <dbReference type="Proteomes" id="UP000254956"/>
    </source>
</evidence>
<accession>A0A380C030</accession>
<dbReference type="Gene3D" id="1.10.340.30">
    <property type="entry name" value="Hypothetical protein, domain 2"/>
    <property type="match status" value="1"/>
</dbReference>
<feature type="domain" description="HhH-GPD" evidence="5">
    <location>
        <begin position="51"/>
        <end position="203"/>
    </location>
</feature>
<keyword evidence="7" id="KW-0378">Hydrolase</keyword>
<dbReference type="SMART" id="SM00478">
    <property type="entry name" value="ENDO3c"/>
    <property type="match status" value="1"/>
</dbReference>
<keyword evidence="9" id="KW-1185">Reference proteome</keyword>
<dbReference type="InterPro" id="IPR003265">
    <property type="entry name" value="HhH-GPD_domain"/>
</dbReference>
<keyword evidence="3" id="KW-0227">DNA damage</keyword>
<dbReference type="CDD" id="cd00056">
    <property type="entry name" value="ENDO3c"/>
    <property type="match status" value="1"/>
</dbReference>
<dbReference type="GO" id="GO:0032993">
    <property type="term" value="C:protein-DNA complex"/>
    <property type="evidence" value="ECO:0007669"/>
    <property type="project" value="TreeGrafter"/>
</dbReference>
<dbReference type="PANTHER" id="PTHR43003">
    <property type="entry name" value="DNA-3-METHYLADENINE GLYCOSYLASE"/>
    <property type="match status" value="1"/>
</dbReference>
<dbReference type="GO" id="GO:0006285">
    <property type="term" value="P:base-excision repair, AP site formation"/>
    <property type="evidence" value="ECO:0007669"/>
    <property type="project" value="TreeGrafter"/>
</dbReference>
<dbReference type="Proteomes" id="UP000254956">
    <property type="component" value="Unassembled WGS sequence"/>
</dbReference>
<dbReference type="RefSeq" id="WP_103388530.1">
    <property type="nucleotide sequence ID" value="NZ_BKAV01000028.1"/>
</dbReference>